<reference evidence="2" key="3">
    <citation type="submission" date="2015-06" db="UniProtKB">
        <authorList>
            <consortium name="EnsemblPlants"/>
        </authorList>
    </citation>
    <scope>IDENTIFICATION</scope>
    <source>
        <strain evidence="2">cv. Jemalong A17</strain>
    </source>
</reference>
<reference evidence="1 3" key="1">
    <citation type="journal article" date="2011" name="Nature">
        <title>The Medicago genome provides insight into the evolution of rhizobial symbioses.</title>
        <authorList>
            <person name="Young N.D."/>
            <person name="Debelle F."/>
            <person name="Oldroyd G.E."/>
            <person name="Geurts R."/>
            <person name="Cannon S.B."/>
            <person name="Udvardi M.K."/>
            <person name="Benedito V.A."/>
            <person name="Mayer K.F."/>
            <person name="Gouzy J."/>
            <person name="Schoof H."/>
            <person name="Van de Peer Y."/>
            <person name="Proost S."/>
            <person name="Cook D.R."/>
            <person name="Meyers B.C."/>
            <person name="Spannagl M."/>
            <person name="Cheung F."/>
            <person name="De Mita S."/>
            <person name="Krishnakumar V."/>
            <person name="Gundlach H."/>
            <person name="Zhou S."/>
            <person name="Mudge J."/>
            <person name="Bharti A.K."/>
            <person name="Murray J.D."/>
            <person name="Naoumkina M.A."/>
            <person name="Rosen B."/>
            <person name="Silverstein K.A."/>
            <person name="Tang H."/>
            <person name="Rombauts S."/>
            <person name="Zhao P.X."/>
            <person name="Zhou P."/>
            <person name="Barbe V."/>
            <person name="Bardou P."/>
            <person name="Bechner M."/>
            <person name="Bellec A."/>
            <person name="Berger A."/>
            <person name="Berges H."/>
            <person name="Bidwell S."/>
            <person name="Bisseling T."/>
            <person name="Choisne N."/>
            <person name="Couloux A."/>
            <person name="Denny R."/>
            <person name="Deshpande S."/>
            <person name="Dai X."/>
            <person name="Doyle J.J."/>
            <person name="Dudez A.M."/>
            <person name="Farmer A.D."/>
            <person name="Fouteau S."/>
            <person name="Franken C."/>
            <person name="Gibelin C."/>
            <person name="Gish J."/>
            <person name="Goldstein S."/>
            <person name="Gonzalez A.J."/>
            <person name="Green P.J."/>
            <person name="Hallab A."/>
            <person name="Hartog M."/>
            <person name="Hua A."/>
            <person name="Humphray S.J."/>
            <person name="Jeong D.H."/>
            <person name="Jing Y."/>
            <person name="Jocker A."/>
            <person name="Kenton S.M."/>
            <person name="Kim D.J."/>
            <person name="Klee K."/>
            <person name="Lai H."/>
            <person name="Lang C."/>
            <person name="Lin S."/>
            <person name="Macmil S.L."/>
            <person name="Magdelenat G."/>
            <person name="Matthews L."/>
            <person name="McCorrison J."/>
            <person name="Monaghan E.L."/>
            <person name="Mun J.H."/>
            <person name="Najar F.Z."/>
            <person name="Nicholson C."/>
            <person name="Noirot C."/>
            <person name="O'Bleness M."/>
            <person name="Paule C.R."/>
            <person name="Poulain J."/>
            <person name="Prion F."/>
            <person name="Qin B."/>
            <person name="Qu C."/>
            <person name="Retzel E.F."/>
            <person name="Riddle C."/>
            <person name="Sallet E."/>
            <person name="Samain S."/>
            <person name="Samson N."/>
            <person name="Sanders I."/>
            <person name="Saurat O."/>
            <person name="Scarpelli C."/>
            <person name="Schiex T."/>
            <person name="Segurens B."/>
            <person name="Severin A.J."/>
            <person name="Sherrier D.J."/>
            <person name="Shi R."/>
            <person name="Sims S."/>
            <person name="Singer S.R."/>
            <person name="Sinharoy S."/>
            <person name="Sterck L."/>
            <person name="Viollet A."/>
            <person name="Wang B.B."/>
            <person name="Wang K."/>
            <person name="Wang M."/>
            <person name="Wang X."/>
            <person name="Warfsmann J."/>
            <person name="Weissenbach J."/>
            <person name="White D.D."/>
            <person name="White J.D."/>
            <person name="Wiley G.B."/>
            <person name="Wincker P."/>
            <person name="Xing Y."/>
            <person name="Yang L."/>
            <person name="Yao Z."/>
            <person name="Ying F."/>
            <person name="Zhai J."/>
            <person name="Zhou L."/>
            <person name="Zuber A."/>
            <person name="Denarie J."/>
            <person name="Dixon R.A."/>
            <person name="May G.D."/>
            <person name="Schwartz D.C."/>
            <person name="Rogers J."/>
            <person name="Quetier F."/>
            <person name="Town C.D."/>
            <person name="Roe B.A."/>
        </authorList>
    </citation>
    <scope>NUCLEOTIDE SEQUENCE [LARGE SCALE GENOMIC DNA]</scope>
    <source>
        <strain evidence="1">A17</strain>
        <strain evidence="2 3">cv. Jemalong A17</strain>
    </source>
</reference>
<evidence type="ECO:0000313" key="1">
    <source>
        <dbReference type="EMBL" id="KEH16668.1"/>
    </source>
</evidence>
<protein>
    <submittedName>
        <fullName evidence="1 2">Uncharacterized protein</fullName>
    </submittedName>
</protein>
<proteinExistence type="predicted"/>
<gene>
    <name evidence="1" type="ORF">MTR_0120s0020</name>
</gene>
<evidence type="ECO:0000313" key="2">
    <source>
        <dbReference type="EnsemblPlants" id="KEH16668"/>
    </source>
</evidence>
<evidence type="ECO:0000313" key="3">
    <source>
        <dbReference type="Proteomes" id="UP000002051"/>
    </source>
</evidence>
<dbReference type="EnsemblPlants" id="KEH16668">
    <property type="protein sequence ID" value="KEH16668"/>
    <property type="gene ID" value="MTR_0120s0020"/>
</dbReference>
<dbReference type="AlphaFoldDB" id="A0A072TID3"/>
<organism evidence="1 3">
    <name type="scientific">Medicago truncatula</name>
    <name type="common">Barrel medic</name>
    <name type="synonym">Medicago tribuloides</name>
    <dbReference type="NCBI Taxonomy" id="3880"/>
    <lineage>
        <taxon>Eukaryota</taxon>
        <taxon>Viridiplantae</taxon>
        <taxon>Streptophyta</taxon>
        <taxon>Embryophyta</taxon>
        <taxon>Tracheophyta</taxon>
        <taxon>Spermatophyta</taxon>
        <taxon>Magnoliopsida</taxon>
        <taxon>eudicotyledons</taxon>
        <taxon>Gunneridae</taxon>
        <taxon>Pentapetalae</taxon>
        <taxon>rosids</taxon>
        <taxon>fabids</taxon>
        <taxon>Fabales</taxon>
        <taxon>Fabaceae</taxon>
        <taxon>Papilionoideae</taxon>
        <taxon>50 kb inversion clade</taxon>
        <taxon>NPAAA clade</taxon>
        <taxon>Hologalegina</taxon>
        <taxon>IRL clade</taxon>
        <taxon>Trifolieae</taxon>
        <taxon>Medicago</taxon>
    </lineage>
</organism>
<keyword evidence="3" id="KW-1185">Reference proteome</keyword>
<reference evidence="1 3" key="2">
    <citation type="journal article" date="2014" name="BMC Genomics">
        <title>An improved genome release (version Mt4.0) for the model legume Medicago truncatula.</title>
        <authorList>
            <person name="Tang H."/>
            <person name="Krishnakumar V."/>
            <person name="Bidwell S."/>
            <person name="Rosen B."/>
            <person name="Chan A."/>
            <person name="Zhou S."/>
            <person name="Gentzbittel L."/>
            <person name="Childs K.L."/>
            <person name="Yandell M."/>
            <person name="Gundlach H."/>
            <person name="Mayer K.F."/>
            <person name="Schwartz D.C."/>
            <person name="Town C.D."/>
        </authorList>
    </citation>
    <scope>GENOME REANNOTATION</scope>
    <source>
        <strain evidence="1">A17</strain>
        <strain evidence="2 3">cv. Jemalong A17</strain>
    </source>
</reference>
<sequence length="112" mass="12410">MFIHQVPFKTFKTEFNNSNTGQLASRVHLLDMASTRKQAARRGELRANSKQVLKTNQIMAYNNNLKIQVSSLVLATASCLAREASHEVALSPRRAHATDGIKPQVHGLTEVV</sequence>
<dbReference type="EMBL" id="KL402845">
    <property type="protein sequence ID" value="KEH16668.1"/>
    <property type="molecule type" value="Genomic_DNA"/>
</dbReference>
<dbReference type="HOGENOM" id="CLU_2149635_0_0_1"/>
<dbReference type="Proteomes" id="UP000002051">
    <property type="component" value="Unassembled WGS sequence"/>
</dbReference>
<name>A0A072TID3_MEDTR</name>
<accession>A0A072TID3</accession>